<keyword evidence="6" id="KW-0472">Membrane</keyword>
<keyword evidence="5" id="KW-0812">Transmembrane</keyword>
<dbReference type="Proteomes" id="UP001229955">
    <property type="component" value="Chromosome"/>
</dbReference>
<dbReference type="SUPFAM" id="SSF56954">
    <property type="entry name" value="Outer membrane efflux proteins (OEP)"/>
    <property type="match status" value="1"/>
</dbReference>
<dbReference type="Gene3D" id="1.20.1600.10">
    <property type="entry name" value="Outer membrane efflux proteins (OEP)"/>
    <property type="match status" value="1"/>
</dbReference>
<dbReference type="GO" id="GO:0015288">
    <property type="term" value="F:porin activity"/>
    <property type="evidence" value="ECO:0007669"/>
    <property type="project" value="TreeGrafter"/>
</dbReference>
<dbReference type="GO" id="GO:0009279">
    <property type="term" value="C:cell outer membrane"/>
    <property type="evidence" value="ECO:0007669"/>
    <property type="project" value="UniProtKB-SubCell"/>
</dbReference>
<evidence type="ECO:0000256" key="2">
    <source>
        <dbReference type="ARBA" id="ARBA00007613"/>
    </source>
</evidence>
<dbReference type="InterPro" id="IPR003423">
    <property type="entry name" value="OMP_efflux"/>
</dbReference>
<dbReference type="EMBL" id="CP130612">
    <property type="protein sequence ID" value="WKW13052.1"/>
    <property type="molecule type" value="Genomic_DNA"/>
</dbReference>
<keyword evidence="8" id="KW-0732">Signal</keyword>
<sequence length="486" mass="52919">MRRAALAAVVGLLLASATARAQAAASAGPEITLEAFLARVIAQHPQVRQAEAARRQADADALTARGGFDPYLSAMWDTKRFKGIGYYDELDARLVLPTPWGVDFKLGWERAAGQIINPERATPTEGLLSFGVSLPIGPRILTDERRTALRQAEIAQEAADADRDAAVARVLQSAARDWGLWSEMERRARITAEGVSLARFRLEALRRRVETGDAAAIDTIEALAEVRSREVLRLDAQAAAAAARLVAEGWLWRPDGTPDRLPDGAVAAPRAMLAQETMLQDRVSGDGLRFLVARHPFVQQATARWRQAEAARRLAAVSILPSASVELSGLSAGGTLGDINPPSLSGEESKFSGNVRLPLFPRREVGRLRAAEERTRVLQLERDRVRRDVEIEAGRALLELTTVDSQLVRQESLVTLQERLLAAEQQRFAAGESTLLVVNLRERALLDERLRLAALVARRARALGTLAVATGTPQLSLGETPGRTPR</sequence>
<name>A0AA49JWE5_9BACT</name>
<dbReference type="GO" id="GO:0015562">
    <property type="term" value="F:efflux transmembrane transporter activity"/>
    <property type="evidence" value="ECO:0007669"/>
    <property type="project" value="InterPro"/>
</dbReference>
<protein>
    <submittedName>
        <fullName evidence="9">TolC family protein</fullName>
    </submittedName>
</protein>
<feature type="signal peptide" evidence="8">
    <location>
        <begin position="1"/>
        <end position="21"/>
    </location>
</feature>
<dbReference type="InterPro" id="IPR051906">
    <property type="entry name" value="TolC-like"/>
</dbReference>
<accession>A0AA49JWE5</accession>
<evidence type="ECO:0000256" key="5">
    <source>
        <dbReference type="ARBA" id="ARBA00022692"/>
    </source>
</evidence>
<gene>
    <name evidence="9" type="ORF">Strain138_002366</name>
    <name evidence="10" type="ORF">Strain318_002365</name>
</gene>
<keyword evidence="7" id="KW-0998">Cell outer membrane</keyword>
<dbReference type="AlphaFoldDB" id="A0AA49JWE5"/>
<dbReference type="KEGG" id="pspc:Strain318_002365"/>
<dbReference type="GO" id="GO:1990281">
    <property type="term" value="C:efflux pump complex"/>
    <property type="evidence" value="ECO:0007669"/>
    <property type="project" value="TreeGrafter"/>
</dbReference>
<keyword evidence="11" id="KW-1185">Reference proteome</keyword>
<dbReference type="PANTHER" id="PTHR30026:SF20">
    <property type="entry name" value="OUTER MEMBRANE PROTEIN TOLC"/>
    <property type="match status" value="1"/>
</dbReference>
<proteinExistence type="inferred from homology"/>
<keyword evidence="3" id="KW-0813">Transport</keyword>
<evidence type="ECO:0000256" key="1">
    <source>
        <dbReference type="ARBA" id="ARBA00004442"/>
    </source>
</evidence>
<evidence type="ECO:0000313" key="10">
    <source>
        <dbReference type="EMBL" id="WKW15958.1"/>
    </source>
</evidence>
<organism evidence="9">
    <name type="scientific">Pseudogemmatithrix spongiicola</name>
    <dbReference type="NCBI Taxonomy" id="3062599"/>
    <lineage>
        <taxon>Bacteria</taxon>
        <taxon>Pseudomonadati</taxon>
        <taxon>Gemmatimonadota</taxon>
        <taxon>Gemmatimonadia</taxon>
        <taxon>Gemmatimonadales</taxon>
        <taxon>Gemmatimonadaceae</taxon>
        <taxon>Pseudogemmatithrix</taxon>
    </lineage>
</organism>
<keyword evidence="4" id="KW-1134">Transmembrane beta strand</keyword>
<evidence type="ECO:0000256" key="3">
    <source>
        <dbReference type="ARBA" id="ARBA00022448"/>
    </source>
</evidence>
<accession>A0AA49Q7Q6</accession>
<evidence type="ECO:0000256" key="7">
    <source>
        <dbReference type="ARBA" id="ARBA00023237"/>
    </source>
</evidence>
<comment type="subcellular location">
    <subcellularLocation>
        <location evidence="1">Cell outer membrane</location>
    </subcellularLocation>
</comment>
<evidence type="ECO:0000256" key="6">
    <source>
        <dbReference type="ARBA" id="ARBA00023136"/>
    </source>
</evidence>
<evidence type="ECO:0000313" key="11">
    <source>
        <dbReference type="Proteomes" id="UP001229955"/>
    </source>
</evidence>
<feature type="chain" id="PRO_5041444217" evidence="8">
    <location>
        <begin position="22"/>
        <end position="486"/>
    </location>
</feature>
<evidence type="ECO:0000313" key="9">
    <source>
        <dbReference type="EMBL" id="WKW13052.1"/>
    </source>
</evidence>
<evidence type="ECO:0000256" key="8">
    <source>
        <dbReference type="SAM" id="SignalP"/>
    </source>
</evidence>
<evidence type="ECO:0000256" key="4">
    <source>
        <dbReference type="ARBA" id="ARBA00022452"/>
    </source>
</evidence>
<reference evidence="9" key="1">
    <citation type="submission" date="2023-07" db="EMBL/GenBank/DDBJ databases">
        <authorList>
            <person name="Haufschild T."/>
            <person name="Kallscheuer N."/>
            <person name="Hammer J."/>
            <person name="Kohn T."/>
            <person name="Kabuu M."/>
            <person name="Jogler M."/>
            <person name="Wohfarth N."/>
            <person name="Heuer A."/>
            <person name="Rohde M."/>
            <person name="van Teeseling M.C.F."/>
            <person name="Jogler C."/>
        </authorList>
    </citation>
    <scope>NUCLEOTIDE SEQUENCE</scope>
    <source>
        <strain evidence="9">Strain 138</strain>
        <strain evidence="10">Strain 318</strain>
    </source>
</reference>
<dbReference type="EMBL" id="CP130613">
    <property type="protein sequence ID" value="WKW15958.1"/>
    <property type="molecule type" value="Genomic_DNA"/>
</dbReference>
<comment type="similarity">
    <text evidence="2">Belongs to the outer membrane factor (OMF) (TC 1.B.17) family.</text>
</comment>
<dbReference type="RefSeq" id="WP_367885914.1">
    <property type="nucleotide sequence ID" value="NZ_CP130612.1"/>
</dbReference>
<dbReference type="PANTHER" id="PTHR30026">
    <property type="entry name" value="OUTER MEMBRANE PROTEIN TOLC"/>
    <property type="match status" value="1"/>
</dbReference>
<dbReference type="Pfam" id="PF02321">
    <property type="entry name" value="OEP"/>
    <property type="match status" value="1"/>
</dbReference>